<sequence length="128" mass="13700">MNSTALAVEKSCWPANCQEWCGKSVGVVGSGLLVREGSLWSGGCFNVRLPTRFFSLKKTTTHPYPGGIFSQSFTVSDTDASAASGVFHAVFGDHGSYSTLSLSELRRSMQKAALTCIKKSHVSFLGQT</sequence>
<dbReference type="Proteomes" id="UP000075411">
    <property type="component" value="Unassembled WGS sequence"/>
</dbReference>
<dbReference type="PATRIC" id="fig|104102.12.peg.3495"/>
<proteinExistence type="predicted"/>
<accession>A0A149TYU7</accession>
<dbReference type="RefSeq" id="WP_061487923.1">
    <property type="nucleotide sequence ID" value="NZ_LHZT01000115.1"/>
</dbReference>
<evidence type="ECO:0000313" key="2">
    <source>
        <dbReference type="Proteomes" id="UP000075411"/>
    </source>
</evidence>
<dbReference type="EMBL" id="LHZT01000115">
    <property type="protein sequence ID" value="KXV58298.1"/>
    <property type="molecule type" value="Genomic_DNA"/>
</dbReference>
<comment type="caution">
    <text evidence="1">The sequence shown here is derived from an EMBL/GenBank/DDBJ whole genome shotgun (WGS) entry which is preliminary data.</text>
</comment>
<dbReference type="AlphaFoldDB" id="A0A149TYU7"/>
<protein>
    <submittedName>
        <fullName evidence="1">Uncharacterized protein</fullName>
    </submittedName>
</protein>
<gene>
    <name evidence="1" type="ORF">AD947_06585</name>
</gene>
<organism evidence="1 2">
    <name type="scientific">Acetobacter tropicalis</name>
    <dbReference type="NCBI Taxonomy" id="104102"/>
    <lineage>
        <taxon>Bacteria</taxon>
        <taxon>Pseudomonadati</taxon>
        <taxon>Pseudomonadota</taxon>
        <taxon>Alphaproteobacteria</taxon>
        <taxon>Acetobacterales</taxon>
        <taxon>Acetobacteraceae</taxon>
        <taxon>Acetobacter</taxon>
    </lineage>
</organism>
<name>A0A149TYU7_9PROT</name>
<reference evidence="1 2" key="1">
    <citation type="submission" date="2015-06" db="EMBL/GenBank/DDBJ databases">
        <title>Improved classification and identification of acetic acid bacteria using matrix-assisted laser desorption/ionization time-of-flight mass spectrometry; Gluconobacter nephelii and Gluconobacter uchimurae are later heterotypic synonyms of Gluconobacter japonicus and Gluconobacter oxydans, respectively.</title>
        <authorList>
            <person name="Li L."/>
            <person name="Cleenwerck I."/>
            <person name="De Vuyst L."/>
            <person name="Vandamme P."/>
        </authorList>
    </citation>
    <scope>NUCLEOTIDE SEQUENCE [LARGE SCALE GENOMIC DNA]</scope>
    <source>
        <strain evidence="1 2">LMG 1663</strain>
    </source>
</reference>
<evidence type="ECO:0000313" key="1">
    <source>
        <dbReference type="EMBL" id="KXV58298.1"/>
    </source>
</evidence>